<gene>
    <name evidence="2" type="ORF">ZEAMMB73_Zm00001d036084</name>
</gene>
<feature type="transmembrane region" description="Helical" evidence="1">
    <location>
        <begin position="164"/>
        <end position="186"/>
    </location>
</feature>
<dbReference type="InterPro" id="IPR003377">
    <property type="entry name" value="Cornichon"/>
</dbReference>
<dbReference type="AlphaFoldDB" id="A0A1D6LKN2"/>
<proteinExistence type="predicted"/>
<evidence type="ECO:0000313" key="2">
    <source>
        <dbReference type="EMBL" id="AQK80263.1"/>
    </source>
</evidence>
<keyword evidence="1" id="KW-0472">Membrane</keyword>
<name>A0A1D6LKN2_MAIZE</name>
<keyword evidence="1" id="KW-0812">Transmembrane</keyword>
<keyword evidence="1" id="KW-1133">Transmembrane helix</keyword>
<dbReference type="EMBL" id="CM000782">
    <property type="protein sequence ID" value="AQK80263.1"/>
    <property type="molecule type" value="Genomic_DNA"/>
</dbReference>
<evidence type="ECO:0000256" key="1">
    <source>
        <dbReference type="SAM" id="Phobius"/>
    </source>
</evidence>
<sequence length="191" mass="22014">MNSCRRKNLDFWSVWTVDDKSGSAVGEVRNLEELDSRVSGTLDWNCECTGEVKSGLWKPGFQNKNSRSLGATEPEDIRVTDMSCHVMSSFQIGTIRFLLLLVKSQPLTSGTVTGNWLDTFLLLAALSYTLPWSGFKLRRYQRRQHLVDVTEIFNQLGREKKRRLFKIVSLIVLLFLSLFWMIWSVLSEEDE</sequence>
<protein>
    <submittedName>
        <fullName evidence="2">ER-derived vesicles protein ERV14</fullName>
    </submittedName>
</protein>
<dbReference type="GO" id="GO:0016192">
    <property type="term" value="P:vesicle-mediated transport"/>
    <property type="evidence" value="ECO:0007669"/>
    <property type="project" value="InterPro"/>
</dbReference>
<dbReference type="SMART" id="SM01398">
    <property type="entry name" value="Cornichon"/>
    <property type="match status" value="1"/>
</dbReference>
<dbReference type="Pfam" id="PF03311">
    <property type="entry name" value="Cornichon"/>
    <property type="match status" value="1"/>
</dbReference>
<reference evidence="2" key="1">
    <citation type="submission" date="2015-12" db="EMBL/GenBank/DDBJ databases">
        <title>Update maize B73 reference genome by single molecule sequencing technologies.</title>
        <authorList>
            <consortium name="Maize Genome Sequencing Project"/>
            <person name="Ware D."/>
        </authorList>
    </citation>
    <scope>NUCLEOTIDE SEQUENCE</scope>
    <source>
        <tissue evidence="2">Seedling</tissue>
    </source>
</reference>
<dbReference type="ExpressionAtlas" id="A0A1D6LKN2">
    <property type="expression patterns" value="baseline"/>
</dbReference>
<dbReference type="EMBL" id="CM000782">
    <property type="protein sequence ID" value="AQK80264.1"/>
    <property type="molecule type" value="Genomic_DNA"/>
</dbReference>
<organism evidence="2">
    <name type="scientific">Zea mays</name>
    <name type="common">Maize</name>
    <dbReference type="NCBI Taxonomy" id="4577"/>
    <lineage>
        <taxon>Eukaryota</taxon>
        <taxon>Viridiplantae</taxon>
        <taxon>Streptophyta</taxon>
        <taxon>Embryophyta</taxon>
        <taxon>Tracheophyta</taxon>
        <taxon>Spermatophyta</taxon>
        <taxon>Magnoliopsida</taxon>
        <taxon>Liliopsida</taxon>
        <taxon>Poales</taxon>
        <taxon>Poaceae</taxon>
        <taxon>PACMAD clade</taxon>
        <taxon>Panicoideae</taxon>
        <taxon>Andropogonodae</taxon>
        <taxon>Andropogoneae</taxon>
        <taxon>Tripsacinae</taxon>
        <taxon>Zea</taxon>
    </lineage>
</organism>
<accession>A0A1D6LKN2</accession>